<proteinExistence type="predicted"/>
<feature type="region of interest" description="Disordered" evidence="1">
    <location>
        <begin position="337"/>
        <end position="362"/>
    </location>
</feature>
<dbReference type="Gene3D" id="2.60.120.620">
    <property type="entry name" value="q2cbj1_9rhob like domain"/>
    <property type="match status" value="1"/>
</dbReference>
<dbReference type="OrthoDB" id="124582at2759"/>
<comment type="caution">
    <text evidence="2">The sequence shown here is derived from an EMBL/GenBank/DDBJ whole genome shotgun (WGS) entry which is preliminary data.</text>
</comment>
<evidence type="ECO:0008006" key="4">
    <source>
        <dbReference type="Google" id="ProtNLM"/>
    </source>
</evidence>
<keyword evidence="3" id="KW-1185">Reference proteome</keyword>
<protein>
    <recommendedName>
        <fullName evidence="4">Prolyl 4-hydroxylase alpha subunit Fe(2+) 2OG dioxygenase domain-containing protein</fullName>
    </recommendedName>
</protein>
<evidence type="ECO:0000256" key="1">
    <source>
        <dbReference type="SAM" id="MobiDB-lite"/>
    </source>
</evidence>
<dbReference type="PANTHER" id="PTHR33099">
    <property type="entry name" value="FE2OG DIOXYGENASE DOMAIN-CONTAINING PROTEIN"/>
    <property type="match status" value="1"/>
</dbReference>
<evidence type="ECO:0000313" key="2">
    <source>
        <dbReference type="EMBL" id="KAF7294258.1"/>
    </source>
</evidence>
<sequence length="1267" mass="137824">MAAAPDGTLSGPPVDVDDIRVRVLERFCLWYLHAFGPHAELKDILDNDLDFKGEYAFGRPFPDAPTPCLDLEGIGLVGLPLSAALARTVIEQCRQAPFGKGERTVVDKEVRDTWEMDATKVKFANPAWQPFIERVVREVCQALGVNFDASKPRAELYKLLVYETGSHFLPHVDTEKANGMFASIVVVLPSLFTGGDAYTSHCGTKKVLNSNNNSMTATTVLAWYTDVMHEIKPITSGYRFALTYNLVHTTTSIRPAIASANAAITKLRRLFSAWNEDEDGPEKVLYLLDHQYSEANLSASALKSSDAHIMAILDSLAKEIGFGLGLANLELTQSGYADDEGGHYGRQRGWYGDSEDEDEDDNDNVGFAEVEESTTKVHRFVDPDGRQIHADDLEIDDEMEEELEERGHYKQDYEGYMGNGAGSLSRFYRSSVLVIWPRWSHIAGGGGDRRAAGCLERLEMLNGDSAAPQELEDFKYVCSVVKSMTDEDQSTAVERLFAAAILWRDSVLWTEAVSQCCPPDMSLDAVTEDDLHDARATFGFSVLSESLRPVILENATNERLQLVQNMRRLREDETDIDGPAINRFVQEMMKEVLDNMREYTSAGELQSFSKEVAAEGGTWMLRDRLLPQIQKHTTGKNRRAFEQYIDWLHNDWATSTAPTTEDELAARKVYMTALLELLIPLKVLFASKKIKVKQPTGQYHRYRAPPTSTVPSADSAPAISLITKCINYANPQLAVAVVNKMSKLALATAASPESMNQMQGPLTMGALVTGVTFAFVPKVKELLKRRNVEVDVSAQLDQMAESAVKIKLQTLKTSGKVERVTVAHLLDIAKGLSNSDALIATIIASLKALPWNEQGWVACMEEFHARRQSDPATFDPPVIEMATVYAQKAALPVAGGYHGVGAAGNNIAIYSQALQTSSQMGGLAALSVIFSRLVHPQNLSNPAYITNYLVPLVPVLKRLATANNTTPAAPPFAPAIQTIVGAWINRILGQKPNLGRVKEFSENLKRLTCKCHHCRQVVQFLQSSDQTSMTLSRIGAVSVKHVIREVAGGGPRLTNDVKCAVVARSSPQSLSVSKTPELARAAKWGVLVNEGRTLLKAVGSDAEVRAIWGGAYGTALDLLLTKEQKAAAAVAAGPQAGAGPGPASQQAVAGPGPATQQNILGPNNRPPQPVVNPNPLARNPYVNKGQSREEAMPAAGPQGATSNPLSAPTPRPAPVTTTPITPTVVSAPTAKKRASSHVEVIDDSPPPKKQKVVKRSADVIELSSDSD</sequence>
<feature type="region of interest" description="Disordered" evidence="1">
    <location>
        <begin position="1133"/>
        <end position="1267"/>
    </location>
</feature>
<dbReference type="Proteomes" id="UP000613580">
    <property type="component" value="Unassembled WGS sequence"/>
</dbReference>
<dbReference type="PANTHER" id="PTHR33099:SF7">
    <property type="entry name" value="MYND-TYPE DOMAIN-CONTAINING PROTEIN"/>
    <property type="match status" value="1"/>
</dbReference>
<dbReference type="AlphaFoldDB" id="A0A8H6VXX2"/>
<feature type="compositionally biased region" description="Low complexity" evidence="1">
    <location>
        <begin position="1214"/>
        <end position="1229"/>
    </location>
</feature>
<evidence type="ECO:0000313" key="3">
    <source>
        <dbReference type="Proteomes" id="UP000613580"/>
    </source>
</evidence>
<feature type="compositionally biased region" description="Acidic residues" evidence="1">
    <location>
        <begin position="353"/>
        <end position="362"/>
    </location>
</feature>
<feature type="compositionally biased region" description="Low complexity" evidence="1">
    <location>
        <begin position="1133"/>
        <end position="1154"/>
    </location>
</feature>
<organism evidence="2 3">
    <name type="scientific">Mycena chlorophos</name>
    <name type="common">Agaric fungus</name>
    <name type="synonym">Agaricus chlorophos</name>
    <dbReference type="NCBI Taxonomy" id="658473"/>
    <lineage>
        <taxon>Eukaryota</taxon>
        <taxon>Fungi</taxon>
        <taxon>Dikarya</taxon>
        <taxon>Basidiomycota</taxon>
        <taxon>Agaricomycotina</taxon>
        <taxon>Agaricomycetes</taxon>
        <taxon>Agaricomycetidae</taxon>
        <taxon>Agaricales</taxon>
        <taxon>Marasmiineae</taxon>
        <taxon>Mycenaceae</taxon>
        <taxon>Mycena</taxon>
    </lineage>
</organism>
<dbReference type="EMBL" id="JACAZE010000019">
    <property type="protein sequence ID" value="KAF7294258.1"/>
    <property type="molecule type" value="Genomic_DNA"/>
</dbReference>
<accession>A0A8H6VXX2</accession>
<gene>
    <name evidence="2" type="ORF">HMN09_01154400</name>
</gene>
<name>A0A8H6VXX2_MYCCL</name>
<reference evidence="2" key="1">
    <citation type="submission" date="2020-05" db="EMBL/GenBank/DDBJ databases">
        <title>Mycena genomes resolve the evolution of fungal bioluminescence.</title>
        <authorList>
            <person name="Tsai I.J."/>
        </authorList>
    </citation>
    <scope>NUCLEOTIDE SEQUENCE</scope>
    <source>
        <strain evidence="2">110903Hualien_Pintung</strain>
    </source>
</reference>